<proteinExistence type="predicted"/>
<evidence type="ECO:0000256" key="1">
    <source>
        <dbReference type="SAM" id="Phobius"/>
    </source>
</evidence>
<keyword evidence="1" id="KW-1133">Transmembrane helix</keyword>
<dbReference type="Proteomes" id="UP000295620">
    <property type="component" value="Unassembled WGS sequence"/>
</dbReference>
<feature type="transmembrane region" description="Helical" evidence="1">
    <location>
        <begin position="12"/>
        <end position="32"/>
    </location>
</feature>
<evidence type="ECO:0000313" key="2">
    <source>
        <dbReference type="EMBL" id="TDQ09710.1"/>
    </source>
</evidence>
<evidence type="ECO:0008006" key="4">
    <source>
        <dbReference type="Google" id="ProtNLM"/>
    </source>
</evidence>
<feature type="transmembrane region" description="Helical" evidence="1">
    <location>
        <begin position="85"/>
        <end position="103"/>
    </location>
</feature>
<dbReference type="OrthoDB" id="329514at2"/>
<gene>
    <name evidence="2" type="ORF">ATK78_1868</name>
</gene>
<keyword evidence="3" id="KW-1185">Reference proteome</keyword>
<reference evidence="2 3" key="1">
    <citation type="submission" date="2019-03" db="EMBL/GenBank/DDBJ databases">
        <title>Genomic Encyclopedia of Archaeal and Bacterial Type Strains, Phase II (KMG-II): from individual species to whole genera.</title>
        <authorList>
            <person name="Goeker M."/>
        </authorList>
    </citation>
    <scope>NUCLEOTIDE SEQUENCE [LARGE SCALE GENOMIC DNA]</scope>
    <source>
        <strain evidence="2 3">DSM 19035</strain>
    </source>
</reference>
<evidence type="ECO:0000313" key="3">
    <source>
        <dbReference type="Proteomes" id="UP000295620"/>
    </source>
</evidence>
<feature type="transmembrane region" description="Helical" evidence="1">
    <location>
        <begin position="44"/>
        <end position="65"/>
    </location>
</feature>
<comment type="caution">
    <text evidence="2">The sequence shown here is derived from an EMBL/GenBank/DDBJ whole genome shotgun (WGS) entry which is preliminary data.</text>
</comment>
<accession>A0A4R6SVA7</accession>
<name>A0A4R6SVA7_9SPHI</name>
<feature type="transmembrane region" description="Helical" evidence="1">
    <location>
        <begin position="115"/>
        <end position="135"/>
    </location>
</feature>
<keyword evidence="1" id="KW-0472">Membrane</keyword>
<dbReference type="AlphaFoldDB" id="A0A4R6SVA7"/>
<dbReference type="RefSeq" id="WP_133575773.1">
    <property type="nucleotide sequence ID" value="NZ_SNYC01000004.1"/>
</dbReference>
<protein>
    <recommendedName>
        <fullName evidence="4">Cytochrome b561</fullName>
    </recommendedName>
</protein>
<sequence length="147" mass="16322">MYSILKSAHSGWRYVVLILLVLAVVQAISGWLGKKPYTEGNRKFNVFTLISAHIQLLMGLILYFMSGWYKADSSVALGRYWKMEHVGMMVFAIILITVGNARSKRGDDALVKHRSIALYFGLALILIIAAIIAMVKADPSRTAFGIS</sequence>
<keyword evidence="1" id="KW-0812">Transmembrane</keyword>
<dbReference type="EMBL" id="SNYC01000004">
    <property type="protein sequence ID" value="TDQ09710.1"/>
    <property type="molecule type" value="Genomic_DNA"/>
</dbReference>
<organism evidence="2 3">
    <name type="scientific">Pedobacter metabolipauper</name>
    <dbReference type="NCBI Taxonomy" id="425513"/>
    <lineage>
        <taxon>Bacteria</taxon>
        <taxon>Pseudomonadati</taxon>
        <taxon>Bacteroidota</taxon>
        <taxon>Sphingobacteriia</taxon>
        <taxon>Sphingobacteriales</taxon>
        <taxon>Sphingobacteriaceae</taxon>
        <taxon>Pedobacter</taxon>
    </lineage>
</organism>